<dbReference type="AlphaFoldDB" id="A0A0G4EJ81"/>
<dbReference type="PhylomeDB" id="A0A0G4EJ81"/>
<evidence type="ECO:0000313" key="4">
    <source>
        <dbReference type="EMBL" id="CEL97073.1"/>
    </source>
</evidence>
<dbReference type="InterPro" id="IPR036249">
    <property type="entry name" value="Thioredoxin-like_sf"/>
</dbReference>
<evidence type="ECO:0000256" key="1">
    <source>
        <dbReference type="SAM" id="SignalP"/>
    </source>
</evidence>
<dbReference type="InParanoid" id="A0A0G4EJ81"/>
<proteinExistence type="predicted"/>
<dbReference type="PROSITE" id="PS50404">
    <property type="entry name" value="GST_NTER"/>
    <property type="match status" value="1"/>
</dbReference>
<evidence type="ECO:0000259" key="2">
    <source>
        <dbReference type="PROSITE" id="PS50404"/>
    </source>
</evidence>
<accession>A0A0G4EJ81</accession>
<dbReference type="Gene3D" id="1.20.1050.10">
    <property type="match status" value="1"/>
</dbReference>
<dbReference type="CDD" id="cd00299">
    <property type="entry name" value="GST_C_family"/>
    <property type="match status" value="1"/>
</dbReference>
<dbReference type="SUPFAM" id="SSF52833">
    <property type="entry name" value="Thioredoxin-like"/>
    <property type="match status" value="1"/>
</dbReference>
<keyword evidence="1" id="KW-0732">Signal</keyword>
<evidence type="ECO:0000313" key="5">
    <source>
        <dbReference type="Proteomes" id="UP000041254"/>
    </source>
</evidence>
<keyword evidence="5" id="KW-1185">Reference proteome</keyword>
<dbReference type="Proteomes" id="UP000041254">
    <property type="component" value="Unassembled WGS sequence"/>
</dbReference>
<name>A0A0G4EJ81_VITBC</name>
<dbReference type="InterPro" id="IPR010987">
    <property type="entry name" value="Glutathione-S-Trfase_C-like"/>
</dbReference>
<dbReference type="EMBL" id="CDMY01000253">
    <property type="protein sequence ID" value="CEL97073.1"/>
    <property type="molecule type" value="Genomic_DNA"/>
</dbReference>
<feature type="domain" description="GST C-terminal" evidence="3">
    <location>
        <begin position="147"/>
        <end position="289"/>
    </location>
</feature>
<dbReference type="InterPro" id="IPR036282">
    <property type="entry name" value="Glutathione-S-Trfase_C_sf"/>
</dbReference>
<gene>
    <name evidence="4" type="ORF">Vbra_5044</name>
</gene>
<dbReference type="Pfam" id="PF13410">
    <property type="entry name" value="GST_C_2"/>
    <property type="match status" value="1"/>
</dbReference>
<dbReference type="VEuPathDB" id="CryptoDB:Vbra_5044"/>
<dbReference type="OrthoDB" id="9988732at2759"/>
<feature type="domain" description="GST N-terminal" evidence="2">
    <location>
        <begin position="30"/>
        <end position="111"/>
    </location>
</feature>
<sequence length="302" mass="33870">MAGKKGFFGPLIRWLLSCFRGVGRVKGKAPTARLITVGNSHFCEKARWVLDMSGTPYVEDAHMPLIHSHFTAEATQGGSTSVPVLVLGEGKVITDSSEIADHIAAAHPSLELYPPEQREAIKAFEEACNTTMAVAIRRMFYAVYCDNLWTQSLLARLYFGQNSIIENILLPITMFFFSRLIKRGGMVVSRVGEYQRDIERVLDDVEQRLSDGRSYLFGERMTAADICFASMAALLVRPTELQTIIGTDAIVPSTYKKLVDHYRSRRAGQFILRMYSEHRLSEGVKAAPFRQDPANKILGLRF</sequence>
<dbReference type="Pfam" id="PF13417">
    <property type="entry name" value="GST_N_3"/>
    <property type="match status" value="1"/>
</dbReference>
<dbReference type="PROSITE" id="PS50405">
    <property type="entry name" value="GST_CTER"/>
    <property type="match status" value="1"/>
</dbReference>
<feature type="signal peptide" evidence="1">
    <location>
        <begin position="1"/>
        <end position="27"/>
    </location>
</feature>
<dbReference type="SUPFAM" id="SSF47616">
    <property type="entry name" value="GST C-terminal domain-like"/>
    <property type="match status" value="1"/>
</dbReference>
<organism evidence="4 5">
    <name type="scientific">Vitrella brassicaformis (strain CCMP3155)</name>
    <dbReference type="NCBI Taxonomy" id="1169540"/>
    <lineage>
        <taxon>Eukaryota</taxon>
        <taxon>Sar</taxon>
        <taxon>Alveolata</taxon>
        <taxon>Colpodellida</taxon>
        <taxon>Vitrellaceae</taxon>
        <taxon>Vitrella</taxon>
    </lineage>
</organism>
<evidence type="ECO:0008006" key="6">
    <source>
        <dbReference type="Google" id="ProtNLM"/>
    </source>
</evidence>
<dbReference type="Gene3D" id="3.40.30.10">
    <property type="entry name" value="Glutaredoxin"/>
    <property type="match status" value="1"/>
</dbReference>
<dbReference type="OMA" id="ISHYCEK"/>
<dbReference type="InterPro" id="IPR004045">
    <property type="entry name" value="Glutathione_S-Trfase_N"/>
</dbReference>
<evidence type="ECO:0000259" key="3">
    <source>
        <dbReference type="PROSITE" id="PS50405"/>
    </source>
</evidence>
<protein>
    <recommendedName>
        <fullName evidence="6">GST N-terminal domain-containing protein</fullName>
    </recommendedName>
</protein>
<reference evidence="4 5" key="1">
    <citation type="submission" date="2014-11" db="EMBL/GenBank/DDBJ databases">
        <authorList>
            <person name="Zhu J."/>
            <person name="Qi W."/>
            <person name="Song R."/>
        </authorList>
    </citation>
    <scope>NUCLEOTIDE SEQUENCE [LARGE SCALE GENOMIC DNA]</scope>
</reference>
<feature type="chain" id="PRO_5005187703" description="GST N-terminal domain-containing protein" evidence="1">
    <location>
        <begin position="28"/>
        <end position="302"/>
    </location>
</feature>